<dbReference type="PANTHER" id="PTHR37292:SF2">
    <property type="entry name" value="DUF262 DOMAIN-CONTAINING PROTEIN"/>
    <property type="match status" value="1"/>
</dbReference>
<dbReference type="Pfam" id="PF03235">
    <property type="entry name" value="GmrSD_N"/>
    <property type="match status" value="1"/>
</dbReference>
<feature type="domain" description="GmrSD restriction endonucleases N-terminal" evidence="1">
    <location>
        <begin position="16"/>
        <end position="262"/>
    </location>
</feature>
<gene>
    <name evidence="2" type="ORF">METZ01_LOCUS102442</name>
</gene>
<proteinExistence type="predicted"/>
<name>A0A381WC38_9ZZZZ</name>
<accession>A0A381WC38</accession>
<organism evidence="2">
    <name type="scientific">marine metagenome</name>
    <dbReference type="NCBI Taxonomy" id="408172"/>
    <lineage>
        <taxon>unclassified sequences</taxon>
        <taxon>metagenomes</taxon>
        <taxon>ecological metagenomes</taxon>
    </lineage>
</organism>
<evidence type="ECO:0000259" key="1">
    <source>
        <dbReference type="Pfam" id="PF03235"/>
    </source>
</evidence>
<reference evidence="2" key="1">
    <citation type="submission" date="2018-05" db="EMBL/GenBank/DDBJ databases">
        <authorList>
            <person name="Lanie J.A."/>
            <person name="Ng W.-L."/>
            <person name="Kazmierczak K.M."/>
            <person name="Andrzejewski T.M."/>
            <person name="Davidsen T.M."/>
            <person name="Wayne K.J."/>
            <person name="Tettelin H."/>
            <person name="Glass J.I."/>
            <person name="Rusch D."/>
            <person name="Podicherti R."/>
            <person name="Tsui H.-C.T."/>
            <person name="Winkler M.E."/>
        </authorList>
    </citation>
    <scope>NUCLEOTIDE SEQUENCE</scope>
</reference>
<sequence length="527" mass="62362">MKKTDWYNEESIASVIKKVNENQIFLPALQRKFVWKTKQIEQLFDSIMQGFPIGTFLFWELNDRKAIRDLVFYKFIEEYKENESRNKEAILTGRDNIITVLDGQQRLTSMYIALRGSYRYKIPRKHKSNPNAYPKRYLYLNLLPVQSVNSKFEFKFLTEDAAKKFDETHIWYKVNKVLDWKKVELNEQYKALQENNDPKLITKNRVVIKETLGNLHDRICKEEYIAHFDLKNKAIDEVLDIFIRVNNGGTTLSKTELLMSTITASWDKSREKVENLLENINGRGFKFDIDFIMRSCLVLLDKAVLFRVGSFHTDTIINIKKKWNEISHAIIKSVDLLVDFGFDGLTLTSRNSVIPIIYYIYKGGRSKDQERIELKKYLQHVLLMGFFGSHGDQALANIRDLLRKKTSQGEYKLIMKSFSFDELKNSLNMKGKTLEITEQDIDNFLTYKKGRQAFLVLSMLYSNLRYNEIEFDQDHIHPAVMFRDRRLAELNLNEEKIEQWKIIKDQIPNLQMMEERRNKVKNRTPFN</sequence>
<dbReference type="InterPro" id="IPR004919">
    <property type="entry name" value="GmrSD_N"/>
</dbReference>
<evidence type="ECO:0000313" key="2">
    <source>
        <dbReference type="EMBL" id="SVA49588.1"/>
    </source>
</evidence>
<feature type="non-terminal residue" evidence="2">
    <location>
        <position position="527"/>
    </location>
</feature>
<protein>
    <recommendedName>
        <fullName evidence="1">GmrSD restriction endonucleases N-terminal domain-containing protein</fullName>
    </recommendedName>
</protein>
<dbReference type="EMBL" id="UINC01011210">
    <property type="protein sequence ID" value="SVA49588.1"/>
    <property type="molecule type" value="Genomic_DNA"/>
</dbReference>
<dbReference type="AlphaFoldDB" id="A0A381WC38"/>
<dbReference type="PANTHER" id="PTHR37292">
    <property type="entry name" value="VNG6097C"/>
    <property type="match status" value="1"/>
</dbReference>